<dbReference type="Proteomes" id="UP000077069">
    <property type="component" value="Unassembled WGS sequence"/>
</dbReference>
<name>A0A177C2S2_9PLEO</name>
<gene>
    <name evidence="2" type="ORF">CC84DRAFT_1198861</name>
</gene>
<keyword evidence="2" id="KW-0808">Transferase</keyword>
<dbReference type="GeneID" id="28765079"/>
<organism evidence="2 3">
    <name type="scientific">Paraphaeosphaeria sporulosa</name>
    <dbReference type="NCBI Taxonomy" id="1460663"/>
    <lineage>
        <taxon>Eukaryota</taxon>
        <taxon>Fungi</taxon>
        <taxon>Dikarya</taxon>
        <taxon>Ascomycota</taxon>
        <taxon>Pezizomycotina</taxon>
        <taxon>Dothideomycetes</taxon>
        <taxon>Pleosporomycetidae</taxon>
        <taxon>Pleosporales</taxon>
        <taxon>Massarineae</taxon>
        <taxon>Didymosphaeriaceae</taxon>
        <taxon>Paraphaeosphaeria</taxon>
    </lineage>
</organism>
<reference evidence="2 3" key="1">
    <citation type="submission" date="2016-05" db="EMBL/GenBank/DDBJ databases">
        <title>Comparative analysis of secretome profiles of manganese(II)-oxidizing ascomycete fungi.</title>
        <authorList>
            <consortium name="DOE Joint Genome Institute"/>
            <person name="Zeiner C.A."/>
            <person name="Purvine S.O."/>
            <person name="Zink E.M."/>
            <person name="Wu S."/>
            <person name="Pasa-Tolic L."/>
            <person name="Chaput D.L."/>
            <person name="Haridas S."/>
            <person name="Grigoriev I.V."/>
            <person name="Santelli C.M."/>
            <person name="Hansel C.M."/>
        </authorList>
    </citation>
    <scope>NUCLEOTIDE SEQUENCE [LARGE SCALE GENOMIC DNA]</scope>
    <source>
        <strain evidence="2 3">AP3s5-JAC2a</strain>
    </source>
</reference>
<dbReference type="AlphaFoldDB" id="A0A177C2S2"/>
<dbReference type="OrthoDB" id="5412996at2759"/>
<dbReference type="EMBL" id="KV441557">
    <property type="protein sequence ID" value="OAG01736.1"/>
    <property type="molecule type" value="Genomic_DNA"/>
</dbReference>
<feature type="domain" description="Aminoglycoside phosphotransferase" evidence="1">
    <location>
        <begin position="60"/>
        <end position="305"/>
    </location>
</feature>
<dbReference type="SUPFAM" id="SSF56112">
    <property type="entry name" value="Protein kinase-like (PK-like)"/>
    <property type="match status" value="1"/>
</dbReference>
<keyword evidence="3" id="KW-1185">Reference proteome</keyword>
<dbReference type="InterPro" id="IPR002575">
    <property type="entry name" value="Aminoglycoside_PTrfase"/>
</dbReference>
<accession>A0A177C2S2</accession>
<proteinExistence type="predicted"/>
<dbReference type="PANTHER" id="PTHR21310:SF37">
    <property type="entry name" value="AMINOGLYCOSIDE PHOSPHOTRANSFERASE DOMAIN-CONTAINING PROTEIN"/>
    <property type="match status" value="1"/>
</dbReference>
<evidence type="ECO:0000313" key="3">
    <source>
        <dbReference type="Proteomes" id="UP000077069"/>
    </source>
</evidence>
<dbReference type="RefSeq" id="XP_018032101.1">
    <property type="nucleotide sequence ID" value="XM_018181593.1"/>
</dbReference>
<protein>
    <submittedName>
        <fullName evidence="2">Phosphotransferase enzyme family protein-like protein</fullName>
    </submittedName>
</protein>
<dbReference type="InterPro" id="IPR011009">
    <property type="entry name" value="Kinase-like_dom_sf"/>
</dbReference>
<evidence type="ECO:0000313" key="2">
    <source>
        <dbReference type="EMBL" id="OAG01736.1"/>
    </source>
</evidence>
<dbReference type="STRING" id="1460663.A0A177C2S2"/>
<dbReference type="GO" id="GO:0016740">
    <property type="term" value="F:transferase activity"/>
    <property type="evidence" value="ECO:0007669"/>
    <property type="project" value="UniProtKB-KW"/>
</dbReference>
<sequence length="439" mass="50714">MTVFDELAETDGDNEFRAWLSKVIDAKQEIVAFVASRRQGKPAGEFDGYLKGSFSLSLVIRFSDGGPKAVIRFPKPGHTATAFRDEKVSIEVQFLKFLSEKTTIPVPRVVSWGMIEDSPQHLGPFIIMDYPTETEQDEVILATDVDDMKLDYVYEQLADYMLQLSRLDFSTIGAISKSPSSNRWIASERPLTYNMNELNSVVSNYPISGYPTAPFTSAKAFLHSLAEEHLVHLRTQRNLANDREDAKKRFIARHRFKELISRYCLDDTGPFKPYCDDLQPTNMLAHPDTLRITAILDFEFTNTMPAQFAYDPPWWLLLLGPDMWLENHSMENFMIRYVPRLEQFLRALERVEARTNLEGSERNPLLSVRMRDSWATGRFWFDYGIRKSFDIDAVYWAALHKDGDDVLNDKMREEMEKLVDLKMDQLKAYDAECKVRFSS</sequence>
<evidence type="ECO:0000259" key="1">
    <source>
        <dbReference type="Pfam" id="PF01636"/>
    </source>
</evidence>
<dbReference type="Gene3D" id="3.30.200.20">
    <property type="entry name" value="Phosphorylase Kinase, domain 1"/>
    <property type="match status" value="1"/>
</dbReference>
<dbReference type="Pfam" id="PF01636">
    <property type="entry name" value="APH"/>
    <property type="match status" value="1"/>
</dbReference>
<dbReference type="PANTHER" id="PTHR21310">
    <property type="entry name" value="AMINOGLYCOSIDE PHOSPHOTRANSFERASE-RELATED-RELATED"/>
    <property type="match status" value="1"/>
</dbReference>
<dbReference type="InterPro" id="IPR051678">
    <property type="entry name" value="AGP_Transferase"/>
</dbReference>
<dbReference type="InParanoid" id="A0A177C2S2"/>